<proteinExistence type="predicted"/>
<dbReference type="AlphaFoldDB" id="A0A0V7ZY38"/>
<comment type="caution">
    <text evidence="2">The sequence shown here is derived from an EMBL/GenBank/DDBJ whole genome shotgun (WGS) entry which is preliminary data.</text>
</comment>
<organism evidence="2 4">
    <name type="scientific">Mastigocoleus testarum BC008</name>
    <dbReference type="NCBI Taxonomy" id="371196"/>
    <lineage>
        <taxon>Bacteria</taxon>
        <taxon>Bacillati</taxon>
        <taxon>Cyanobacteriota</taxon>
        <taxon>Cyanophyceae</taxon>
        <taxon>Nostocales</taxon>
        <taxon>Hapalosiphonaceae</taxon>
        <taxon>Mastigocoleus</taxon>
    </lineage>
</organism>
<name>A0A0V7ZY38_9CYAN</name>
<evidence type="ECO:0000313" key="4">
    <source>
        <dbReference type="Proteomes" id="UP000053372"/>
    </source>
</evidence>
<evidence type="ECO:0000313" key="3">
    <source>
        <dbReference type="EMBL" id="KST69543.1"/>
    </source>
</evidence>
<dbReference type="EMBL" id="LMTZ01000021">
    <property type="protein sequence ID" value="KST69543.1"/>
    <property type="molecule type" value="Genomic_DNA"/>
</dbReference>
<dbReference type="InterPro" id="IPR010328">
    <property type="entry name" value="DUF928"/>
</dbReference>
<feature type="compositionally biased region" description="Polar residues" evidence="1">
    <location>
        <begin position="121"/>
        <end position="133"/>
    </location>
</feature>
<dbReference type="EMBL" id="LMTZ01000023">
    <property type="protein sequence ID" value="KST69491.1"/>
    <property type="molecule type" value="Genomic_DNA"/>
</dbReference>
<dbReference type="Pfam" id="PF06051">
    <property type="entry name" value="DUF928"/>
    <property type="match status" value="1"/>
</dbReference>
<evidence type="ECO:0008006" key="5">
    <source>
        <dbReference type="Google" id="ProtNLM"/>
    </source>
</evidence>
<evidence type="ECO:0000313" key="2">
    <source>
        <dbReference type="EMBL" id="KST69491.1"/>
    </source>
</evidence>
<dbReference type="OrthoDB" id="536034at2"/>
<evidence type="ECO:0000256" key="1">
    <source>
        <dbReference type="SAM" id="MobiDB-lite"/>
    </source>
</evidence>
<sequence length="311" mass="34064">MKKQIFLGTLSVCTFLSSFIWTYSKSAYAVIFQPPPEEGTPREAKGGASRGDVKFVPPPQRQTPSRTYSGGSRGSLFTPKRENGAPKSGVGGASRGDLFTPKPGNETPKSGTGGGSRGDKTSSTSQNINPQASVISPRTILPLLPQTFFGTTVSENPNIFVYLPESTAREAIFSFKNATGKTLHHVKIPVSGKAEVLSVKIPTNLELEQNYEWFLALKVNNRLTPRTPYVNGWIKRIRPSSELLQAIEDKDGLKQAIAFGKHGVWYDCIEILAKLRVKKPNDKILDKHWSELLGSVELKDIDKAPIVALNN</sequence>
<feature type="region of interest" description="Disordered" evidence="1">
    <location>
        <begin position="35"/>
        <end position="133"/>
    </location>
</feature>
<reference evidence="2 4" key="1">
    <citation type="journal article" date="2015" name="Genome Announc.">
        <title>Draft Genome of the Euendolithic (true boring) Cyanobacterium Mastigocoleus testarum strain BC008.</title>
        <authorList>
            <person name="Guida B.S."/>
            <person name="Garcia-Pichel F."/>
        </authorList>
    </citation>
    <scope>NUCLEOTIDE SEQUENCE [LARGE SCALE GENOMIC DNA]</scope>
    <source>
        <strain evidence="2 4">BC008</strain>
    </source>
</reference>
<accession>A0A0V7ZY38</accession>
<keyword evidence="4" id="KW-1185">Reference proteome</keyword>
<dbReference type="Proteomes" id="UP000053372">
    <property type="component" value="Unassembled WGS sequence"/>
</dbReference>
<dbReference type="RefSeq" id="WP_027842856.1">
    <property type="nucleotide sequence ID" value="NZ_LMTZ01000021.1"/>
</dbReference>
<gene>
    <name evidence="2" type="ORF">BC008_04115</name>
    <name evidence="3" type="ORF">BC008_04375</name>
</gene>
<protein>
    <recommendedName>
        <fullName evidence="5">DUF928 domain-containing protein</fullName>
    </recommendedName>
</protein>